<feature type="transmembrane region" description="Helical" evidence="9">
    <location>
        <begin position="172"/>
        <end position="192"/>
    </location>
</feature>
<keyword evidence="4 9" id="KW-0812">Transmembrane</keyword>
<dbReference type="EMBL" id="NPEZ01000001">
    <property type="protein sequence ID" value="OZT78628.1"/>
    <property type="molecule type" value="Genomic_DNA"/>
</dbReference>
<reference evidence="12 13" key="1">
    <citation type="submission" date="2017-07" db="EMBL/GenBank/DDBJ databases">
        <title>Shotgun whole genome sequences of three halophilic bacterial isolates.</title>
        <authorList>
            <person name="Pozzo T."/>
            <person name="Higdon S.M."/>
            <person name="Quillaguaman J."/>
        </authorList>
    </citation>
    <scope>NUCLEOTIDE SEQUENCE [LARGE SCALE GENOMIC DNA]</scope>
    <source>
        <strain evidence="12 13">BU-1</strain>
    </source>
</reference>
<feature type="domain" description="Tyrosine-protein kinase G-rich" evidence="11">
    <location>
        <begin position="139"/>
        <end position="194"/>
    </location>
</feature>
<dbReference type="RefSeq" id="WP_094906013.1">
    <property type="nucleotide sequence ID" value="NZ_NPEZ01000001.1"/>
</dbReference>
<evidence type="ECO:0000256" key="8">
    <source>
        <dbReference type="ARBA" id="ARBA00023169"/>
    </source>
</evidence>
<evidence type="ECO:0000259" key="11">
    <source>
        <dbReference type="Pfam" id="PF13807"/>
    </source>
</evidence>
<dbReference type="InterPro" id="IPR032807">
    <property type="entry name" value="GNVR"/>
</dbReference>
<dbReference type="Pfam" id="PF02706">
    <property type="entry name" value="Wzz"/>
    <property type="match status" value="1"/>
</dbReference>
<gene>
    <name evidence="12" type="ORF">CFN03_04940</name>
</gene>
<evidence type="ECO:0000256" key="7">
    <source>
        <dbReference type="ARBA" id="ARBA00023136"/>
    </source>
</evidence>
<evidence type="ECO:0000256" key="6">
    <source>
        <dbReference type="ARBA" id="ARBA00022989"/>
    </source>
</evidence>
<evidence type="ECO:0000313" key="13">
    <source>
        <dbReference type="Proteomes" id="UP000216682"/>
    </source>
</evidence>
<proteinExistence type="inferred from homology"/>
<dbReference type="PANTHER" id="PTHR32309">
    <property type="entry name" value="TYROSINE-PROTEIN KINASE"/>
    <property type="match status" value="1"/>
</dbReference>
<evidence type="ECO:0000256" key="9">
    <source>
        <dbReference type="SAM" id="Phobius"/>
    </source>
</evidence>
<sequence>MEETVNLEKVLDILKNNRTSIILWTLLGLLVALVITYYVISPRYEAQTQVLVSQPEDTMVNNENIETSLQLVQTYRDIILDRGTLVEVIDNLGLEHSVSDLADQIEVGNQDQSQVIAITVGDETVEGAESIANEVAAVFQERVMEVMNVDNVSILSPAVIEPDTDPVSPQPLINITVGLVIGLLIGMTLAFARSILDKSVRNEGDAEKYLGLPVVGSVAKFED</sequence>
<evidence type="ECO:0000256" key="2">
    <source>
        <dbReference type="ARBA" id="ARBA00006683"/>
    </source>
</evidence>
<dbReference type="GO" id="GO:0000271">
    <property type="term" value="P:polysaccharide biosynthetic process"/>
    <property type="evidence" value="ECO:0007669"/>
    <property type="project" value="UniProtKB-KW"/>
</dbReference>
<protein>
    <submittedName>
        <fullName evidence="12">Capsule biosynthesis protein</fullName>
    </submittedName>
</protein>
<keyword evidence="6 9" id="KW-1133">Transmembrane helix</keyword>
<evidence type="ECO:0000256" key="3">
    <source>
        <dbReference type="ARBA" id="ARBA00022475"/>
    </source>
</evidence>
<evidence type="ECO:0000256" key="4">
    <source>
        <dbReference type="ARBA" id="ARBA00022692"/>
    </source>
</evidence>
<keyword evidence="3" id="KW-1003">Cell membrane</keyword>
<comment type="caution">
    <text evidence="12">The sequence shown here is derived from an EMBL/GenBank/DDBJ whole genome shotgun (WGS) entry which is preliminary data.</text>
</comment>
<keyword evidence="5" id="KW-0972">Capsule biogenesis/degradation</keyword>
<feature type="transmembrane region" description="Helical" evidence="9">
    <location>
        <begin position="21"/>
        <end position="40"/>
    </location>
</feature>
<dbReference type="Pfam" id="PF13807">
    <property type="entry name" value="GNVR"/>
    <property type="match status" value="1"/>
</dbReference>
<keyword evidence="8" id="KW-0270">Exopolysaccharide synthesis</keyword>
<keyword evidence="7 9" id="KW-0472">Membrane</keyword>
<dbReference type="PANTHER" id="PTHR32309:SF13">
    <property type="entry name" value="FERRIC ENTEROBACTIN TRANSPORT PROTEIN FEPE"/>
    <property type="match status" value="1"/>
</dbReference>
<organism evidence="12 13">
    <name type="scientific">Salinicoccus roseus</name>
    <dbReference type="NCBI Taxonomy" id="45670"/>
    <lineage>
        <taxon>Bacteria</taxon>
        <taxon>Bacillati</taxon>
        <taxon>Bacillota</taxon>
        <taxon>Bacilli</taxon>
        <taxon>Bacillales</taxon>
        <taxon>Staphylococcaceae</taxon>
        <taxon>Salinicoccus</taxon>
    </lineage>
</organism>
<dbReference type="AlphaFoldDB" id="A0A265EBH7"/>
<evidence type="ECO:0000256" key="5">
    <source>
        <dbReference type="ARBA" id="ARBA00022903"/>
    </source>
</evidence>
<comment type="subcellular location">
    <subcellularLocation>
        <location evidence="1">Cell membrane</location>
        <topology evidence="1">Multi-pass membrane protein</topology>
    </subcellularLocation>
</comment>
<evidence type="ECO:0000256" key="1">
    <source>
        <dbReference type="ARBA" id="ARBA00004651"/>
    </source>
</evidence>
<evidence type="ECO:0000259" key="10">
    <source>
        <dbReference type="Pfam" id="PF02706"/>
    </source>
</evidence>
<dbReference type="GO" id="GO:0004713">
    <property type="term" value="F:protein tyrosine kinase activity"/>
    <property type="evidence" value="ECO:0007669"/>
    <property type="project" value="TreeGrafter"/>
</dbReference>
<dbReference type="InterPro" id="IPR050445">
    <property type="entry name" value="Bact_polysacc_biosynth/exp"/>
</dbReference>
<feature type="domain" description="Polysaccharide chain length determinant N-terminal" evidence="10">
    <location>
        <begin position="4"/>
        <end position="92"/>
    </location>
</feature>
<evidence type="ECO:0000313" key="12">
    <source>
        <dbReference type="EMBL" id="OZT78628.1"/>
    </source>
</evidence>
<dbReference type="Proteomes" id="UP000216682">
    <property type="component" value="Unassembled WGS sequence"/>
</dbReference>
<dbReference type="InterPro" id="IPR003856">
    <property type="entry name" value="LPS_length_determ_N"/>
</dbReference>
<name>A0A265EBH7_9STAP</name>
<dbReference type="GO" id="GO:0005886">
    <property type="term" value="C:plasma membrane"/>
    <property type="evidence" value="ECO:0007669"/>
    <property type="project" value="UniProtKB-SubCell"/>
</dbReference>
<comment type="similarity">
    <text evidence="2">Belongs to the CpsC/CapA family.</text>
</comment>
<accession>A0A265EBH7</accession>